<evidence type="ECO:0000313" key="12">
    <source>
        <dbReference type="Proteomes" id="UP000550508"/>
    </source>
</evidence>
<dbReference type="InterPro" id="IPR052038">
    <property type="entry name" value="Type-VII_TA_antitoxin"/>
</dbReference>
<feature type="domain" description="Polymerase nucleotidyl transferase" evidence="10">
    <location>
        <begin position="11"/>
        <end position="95"/>
    </location>
</feature>
<keyword evidence="6" id="KW-0547">Nucleotide-binding</keyword>
<dbReference type="Proteomes" id="UP000550508">
    <property type="component" value="Unassembled WGS sequence"/>
</dbReference>
<proteinExistence type="inferred from homology"/>
<reference evidence="11 12" key="1">
    <citation type="submission" date="2020-05" db="EMBL/GenBank/DDBJ databases">
        <authorList>
            <person name="Kim M.K."/>
        </authorList>
    </citation>
    <scope>NUCLEOTIDE SEQUENCE [LARGE SCALE GENOMIC DNA]</scope>
    <source>
        <strain evidence="11 12">BT25</strain>
    </source>
</reference>
<dbReference type="CDD" id="cd05403">
    <property type="entry name" value="NT_KNTase_like"/>
    <property type="match status" value="1"/>
</dbReference>
<dbReference type="SUPFAM" id="SSF81301">
    <property type="entry name" value="Nucleotidyltransferase"/>
    <property type="match status" value="1"/>
</dbReference>
<dbReference type="GO" id="GO:0046872">
    <property type="term" value="F:metal ion binding"/>
    <property type="evidence" value="ECO:0007669"/>
    <property type="project" value="UniProtKB-KW"/>
</dbReference>
<keyword evidence="5" id="KW-0479">Metal-binding</keyword>
<dbReference type="GO" id="GO:0005524">
    <property type="term" value="F:ATP binding"/>
    <property type="evidence" value="ECO:0007669"/>
    <property type="project" value="UniProtKB-KW"/>
</dbReference>
<dbReference type="GO" id="GO:0016779">
    <property type="term" value="F:nucleotidyltransferase activity"/>
    <property type="evidence" value="ECO:0007669"/>
    <property type="project" value="UniProtKB-KW"/>
</dbReference>
<dbReference type="PANTHER" id="PTHR33571:SF12">
    <property type="entry name" value="BSL3053 PROTEIN"/>
    <property type="match status" value="1"/>
</dbReference>
<dbReference type="Pfam" id="PF01909">
    <property type="entry name" value="NTP_transf_2"/>
    <property type="match status" value="1"/>
</dbReference>
<comment type="caution">
    <text evidence="11">The sequence shown here is derived from an EMBL/GenBank/DDBJ whole genome shotgun (WGS) entry which is preliminary data.</text>
</comment>
<name>A0A849VQ46_9HYPH</name>
<evidence type="ECO:0000256" key="6">
    <source>
        <dbReference type="ARBA" id="ARBA00022741"/>
    </source>
</evidence>
<protein>
    <submittedName>
        <fullName evidence="11">Nucleotidyltransferase domain-containing protein</fullName>
    </submittedName>
</protein>
<comment type="cofactor">
    <cofactor evidence="1">
        <name>Mg(2+)</name>
        <dbReference type="ChEBI" id="CHEBI:18420"/>
    </cofactor>
</comment>
<keyword evidence="4" id="KW-0548">Nucleotidyltransferase</keyword>
<evidence type="ECO:0000259" key="10">
    <source>
        <dbReference type="Pfam" id="PF01909"/>
    </source>
</evidence>
<evidence type="ECO:0000256" key="4">
    <source>
        <dbReference type="ARBA" id="ARBA00022695"/>
    </source>
</evidence>
<keyword evidence="7" id="KW-0067">ATP-binding</keyword>
<keyword evidence="12" id="KW-1185">Reference proteome</keyword>
<accession>A0A849VQ46</accession>
<dbReference type="InterPro" id="IPR043519">
    <property type="entry name" value="NT_sf"/>
</dbReference>
<keyword evidence="8" id="KW-0460">Magnesium</keyword>
<organism evidence="11 12">
    <name type="scientific">Phyllobacterium pellucidum</name>
    <dbReference type="NCBI Taxonomy" id="2740464"/>
    <lineage>
        <taxon>Bacteria</taxon>
        <taxon>Pseudomonadati</taxon>
        <taxon>Pseudomonadota</taxon>
        <taxon>Alphaproteobacteria</taxon>
        <taxon>Hyphomicrobiales</taxon>
        <taxon>Phyllobacteriaceae</taxon>
        <taxon>Phyllobacterium</taxon>
    </lineage>
</organism>
<sequence>MKRNLVIAELERHADAIKSIGATGLYLFGSTARDEAADDSDIDLFVDYDASGRFSLIDLISIKQLVEAAMDAQIDITTRDSLHPMLKHEIEQSSIRIF</sequence>
<gene>
    <name evidence="11" type="ORF">HQ945_12060</name>
</gene>
<keyword evidence="2" id="KW-1277">Toxin-antitoxin system</keyword>
<evidence type="ECO:0000256" key="7">
    <source>
        <dbReference type="ARBA" id="ARBA00022840"/>
    </source>
</evidence>
<evidence type="ECO:0000256" key="8">
    <source>
        <dbReference type="ARBA" id="ARBA00022842"/>
    </source>
</evidence>
<dbReference type="EMBL" id="JABUMX010000002">
    <property type="protein sequence ID" value="NTS31991.1"/>
    <property type="molecule type" value="Genomic_DNA"/>
</dbReference>
<evidence type="ECO:0000256" key="3">
    <source>
        <dbReference type="ARBA" id="ARBA00022679"/>
    </source>
</evidence>
<comment type="similarity">
    <text evidence="9">Belongs to the MntA antitoxin family.</text>
</comment>
<evidence type="ECO:0000256" key="5">
    <source>
        <dbReference type="ARBA" id="ARBA00022723"/>
    </source>
</evidence>
<evidence type="ECO:0000256" key="9">
    <source>
        <dbReference type="ARBA" id="ARBA00038276"/>
    </source>
</evidence>
<dbReference type="PANTHER" id="PTHR33571">
    <property type="entry name" value="SSL8005 PROTEIN"/>
    <property type="match status" value="1"/>
</dbReference>
<dbReference type="Gene3D" id="3.30.460.10">
    <property type="entry name" value="Beta Polymerase, domain 2"/>
    <property type="match status" value="1"/>
</dbReference>
<dbReference type="AlphaFoldDB" id="A0A849VQ46"/>
<evidence type="ECO:0000256" key="2">
    <source>
        <dbReference type="ARBA" id="ARBA00022649"/>
    </source>
</evidence>
<evidence type="ECO:0000256" key="1">
    <source>
        <dbReference type="ARBA" id="ARBA00001946"/>
    </source>
</evidence>
<dbReference type="InterPro" id="IPR002934">
    <property type="entry name" value="Polymerase_NTP_transf_dom"/>
</dbReference>
<evidence type="ECO:0000313" key="11">
    <source>
        <dbReference type="EMBL" id="NTS31991.1"/>
    </source>
</evidence>
<keyword evidence="3 11" id="KW-0808">Transferase</keyword>